<feature type="transmembrane region" description="Helical" evidence="1">
    <location>
        <begin position="34"/>
        <end position="52"/>
    </location>
</feature>
<evidence type="ECO:0000313" key="2">
    <source>
        <dbReference type="EMBL" id="MDB7083206.1"/>
    </source>
</evidence>
<reference evidence="2" key="2">
    <citation type="submission" date="2023-01" db="EMBL/GenBank/DDBJ databases">
        <title>Human gut microbiome strain richness.</title>
        <authorList>
            <person name="Chen-Liaw A."/>
        </authorList>
    </citation>
    <scope>NUCLEOTIDE SEQUENCE</scope>
    <source>
        <strain evidence="2">1001217st2_G6_1001217B_191108</strain>
    </source>
</reference>
<feature type="transmembrane region" description="Helical" evidence="1">
    <location>
        <begin position="229"/>
        <end position="247"/>
    </location>
</feature>
<evidence type="ECO:0000256" key="1">
    <source>
        <dbReference type="SAM" id="Phobius"/>
    </source>
</evidence>
<feature type="transmembrane region" description="Helical" evidence="1">
    <location>
        <begin position="370"/>
        <end position="387"/>
    </location>
</feature>
<reference evidence="3" key="1">
    <citation type="submission" date="2019-11" db="EMBL/GenBank/DDBJ databases">
        <authorList>
            <person name="Feng L."/>
        </authorList>
    </citation>
    <scope>NUCLEOTIDE SEQUENCE</scope>
    <source>
        <strain evidence="3">CramosumLFYP8</strain>
    </source>
</reference>
<gene>
    <name evidence="3" type="ORF">CRLFYP8_01305</name>
    <name evidence="2" type="ORF">PM738_05270</name>
</gene>
<feature type="transmembrane region" description="Helical" evidence="1">
    <location>
        <begin position="191"/>
        <end position="217"/>
    </location>
</feature>
<accession>A0A6N2Y0Q9</accession>
<dbReference type="RefSeq" id="WP_118143665.1">
    <property type="nucleotide sequence ID" value="NZ_CACRTL010000008.1"/>
</dbReference>
<dbReference type="AlphaFoldDB" id="A0A6N2Y0Q9"/>
<evidence type="ECO:0008006" key="4">
    <source>
        <dbReference type="Google" id="ProtNLM"/>
    </source>
</evidence>
<name>A0A6N2Y0Q9_9FIRM</name>
<feature type="transmembrane region" description="Helical" evidence="1">
    <location>
        <begin position="84"/>
        <end position="105"/>
    </location>
</feature>
<organism evidence="3">
    <name type="scientific">Thomasclavelia ramosa</name>
    <dbReference type="NCBI Taxonomy" id="1547"/>
    <lineage>
        <taxon>Bacteria</taxon>
        <taxon>Bacillati</taxon>
        <taxon>Bacillota</taxon>
        <taxon>Erysipelotrichia</taxon>
        <taxon>Erysipelotrichales</taxon>
        <taxon>Coprobacillaceae</taxon>
        <taxon>Thomasclavelia</taxon>
    </lineage>
</organism>
<feature type="transmembrane region" description="Helical" evidence="1">
    <location>
        <begin position="12"/>
        <end position="28"/>
    </location>
</feature>
<protein>
    <recommendedName>
        <fullName evidence="4">O-antigen ligase domain-containing protein</fullName>
    </recommendedName>
</protein>
<dbReference type="Proteomes" id="UP001211987">
    <property type="component" value="Unassembled WGS sequence"/>
</dbReference>
<dbReference type="EMBL" id="JAQLKE010000006">
    <property type="protein sequence ID" value="MDB7083206.1"/>
    <property type="molecule type" value="Genomic_DNA"/>
</dbReference>
<feature type="transmembrane region" description="Helical" evidence="1">
    <location>
        <begin position="317"/>
        <end position="336"/>
    </location>
</feature>
<keyword evidence="1" id="KW-1133">Transmembrane helix</keyword>
<proteinExistence type="predicted"/>
<feature type="transmembrane region" description="Helical" evidence="1">
    <location>
        <begin position="348"/>
        <end position="364"/>
    </location>
</feature>
<feature type="transmembrane region" description="Helical" evidence="1">
    <location>
        <begin position="117"/>
        <end position="137"/>
    </location>
</feature>
<keyword evidence="1" id="KW-0812">Transmembrane</keyword>
<evidence type="ECO:0000313" key="3">
    <source>
        <dbReference type="EMBL" id="VYT59792.1"/>
    </source>
</evidence>
<keyword evidence="1" id="KW-0472">Membrane</keyword>
<dbReference type="EMBL" id="CACRTL010000008">
    <property type="protein sequence ID" value="VYT59792.1"/>
    <property type="molecule type" value="Genomic_DNA"/>
</dbReference>
<sequence length="401" mass="46172">MKLRNVRKNLDVIKLSIYFFLIIFGPKFNSYLDLSLIINIMVIVYYLCTGKFKINKKNLFLLLIEICIMLYCVLLFLNTGTIDFAFFGKFIKVFISILTISNIISNSKLDSDKILNCLIIILLIHSVIIIIESTIFIDLQDILRSISGFDRYPKSFRGTGLTNGYDFAGTLSIVGLMCECNREKPRFIQVIIFVLASLLTSRVSMIVLEIVILYYILANKIKNKFLSTFFCVFLGISVIPVFALFLVTTNNIDNIIVETAMKNSYFSSMSKEFVNYYATSSFASVSEMHFDFSRLTTNEIIFGSFNVANQDPGYTQYIYEIGLIGLFMTLLFYIILIVRCVKNRKKEYASLLLLIISMCLVLSFKNSYLFARHITEIIIIVYNLFFLRMNKGDAINEQKNR</sequence>
<feature type="transmembrane region" description="Helical" evidence="1">
    <location>
        <begin position="59"/>
        <end position="78"/>
    </location>
</feature>